<dbReference type="AlphaFoldDB" id="A0A081ID84"/>
<gene>
    <name evidence="3" type="ORF">YYE_03742</name>
</gene>
<feature type="compositionally biased region" description="Polar residues" evidence="1">
    <location>
        <begin position="472"/>
        <end position="485"/>
    </location>
</feature>
<dbReference type="Pfam" id="PF06022">
    <property type="entry name" value="Cir_Bir_Yir"/>
    <property type="match status" value="1"/>
</dbReference>
<feature type="compositionally biased region" description="Polar residues" evidence="1">
    <location>
        <begin position="267"/>
        <end position="299"/>
    </location>
</feature>
<feature type="compositionally biased region" description="Basic and acidic residues" evidence="1">
    <location>
        <begin position="376"/>
        <end position="399"/>
    </location>
</feature>
<feature type="compositionally biased region" description="Polar residues" evidence="1">
    <location>
        <begin position="588"/>
        <end position="599"/>
    </location>
</feature>
<keyword evidence="2" id="KW-1133">Transmembrane helix</keyword>
<feature type="compositionally biased region" description="Gly residues" evidence="1">
    <location>
        <begin position="601"/>
        <end position="628"/>
    </location>
</feature>
<feature type="compositionally biased region" description="Gly residues" evidence="1">
    <location>
        <begin position="494"/>
        <end position="505"/>
    </location>
</feature>
<feature type="compositionally biased region" description="Basic and acidic residues" evidence="1">
    <location>
        <begin position="440"/>
        <end position="465"/>
    </location>
</feature>
<feature type="transmembrane region" description="Helical" evidence="2">
    <location>
        <begin position="740"/>
        <end position="760"/>
    </location>
</feature>
<feature type="region of interest" description="Disordered" evidence="1">
    <location>
        <begin position="250"/>
        <end position="715"/>
    </location>
</feature>
<evidence type="ECO:0000313" key="4">
    <source>
        <dbReference type="Proteomes" id="UP000030681"/>
    </source>
</evidence>
<protein>
    <recommendedName>
        <fullName evidence="5">CIR protein PIR protein</fullName>
    </recommendedName>
</protein>
<dbReference type="Proteomes" id="UP000030681">
    <property type="component" value="Unassembled WGS sequence"/>
</dbReference>
<feature type="compositionally biased region" description="Polar residues" evidence="1">
    <location>
        <begin position="683"/>
        <end position="696"/>
    </location>
</feature>
<sequence>MDTKKMCKLFFEGDSYFNGKDVNTQKINNEVTIKGYCRNDSCKTNEDGINALAAYIYMKFKSLIIIEAQHNNYDEYLLMWISDKLFKMYHESKGENKKKGFVYLITLNQAYEEYLEKYKQRWNFWDLLNMMQGLKEANLKYMSEFYKLLNKICNTIVDYEKNSAPSKKLYNNSNGCRIQYRTLYRNIPKCKSYLNLLNKLKGIYDDFRDSAIKKNSSNNDLKTKLKKLTLGNGEEMDAVRGFKTYKFSDSKCKFPPKKPTPSKPSKHNSGSPSTTKIQRGSPVSQGVSNSTGDQLSNQEDTSKGSDSDQHNPAGQIKEQGGDTSDKPDQPQDGQQEKSGSKQANPIDVPKNGKEMKTPQANVPSTSTKSPSQGASEDPKKTETGDKDSPIPPQIKDKQGKSSPSGPPAMPSKELQKDNSQQSHQTTDSHIPGGALTPSDSESKDTDNIKEPKENKQGTVGDEQKDLGGGIGNETSTPSDPSNPNDNTQTSSTNQGGGSVGSGSGIEGTNSESKGPDNGSDGGSDCNKVSQEGSGGSKSGQGVKDSESGGSGSEPQGSNGERKDTGNDPSNKDGAQGDQGNSVDGPDNGQVTTGNGTESTDGGQGDKGGPIDGSGGDQGSPGSGSGGDKGNQDGSEGKGGEPPTPNGPSPPQKDSNQQNPPQQNSSQTSSETSTKSNEQTQEQRQSQDTSGNQNYDQKSQEEHQKPGVNPVIIPEHPGSEVKGNVITEIGDEYVLKKYKKIGISIIVILIPITLTILYKYLSSGWRKELTRKKNMKKVINSIGGKKQIQIIIKSSSRKKQTKKSINSVHRKKPSLLNIYKIMQADPVPFINLFFLLIFFVYKRKSDFLEL</sequence>
<keyword evidence="2" id="KW-0472">Membrane</keyword>
<feature type="compositionally biased region" description="Polar residues" evidence="1">
    <location>
        <begin position="358"/>
        <end position="374"/>
    </location>
</feature>
<organism evidence="3 4">
    <name type="scientific">Plasmodium vinckei vinckei</name>
    <dbReference type="NCBI Taxonomy" id="54757"/>
    <lineage>
        <taxon>Eukaryota</taxon>
        <taxon>Sar</taxon>
        <taxon>Alveolata</taxon>
        <taxon>Apicomplexa</taxon>
        <taxon>Aconoidasida</taxon>
        <taxon>Haemosporida</taxon>
        <taxon>Plasmodiidae</taxon>
        <taxon>Plasmodium</taxon>
        <taxon>Plasmodium (Vinckeia)</taxon>
    </lineage>
</organism>
<name>A0A081ID84_PLAVN</name>
<proteinExistence type="predicted"/>
<evidence type="ECO:0000313" key="3">
    <source>
        <dbReference type="EMBL" id="KEG01642.1"/>
    </source>
</evidence>
<feature type="compositionally biased region" description="Polar residues" evidence="1">
    <location>
        <begin position="417"/>
        <end position="428"/>
    </location>
</feature>
<evidence type="ECO:0000256" key="1">
    <source>
        <dbReference type="SAM" id="MobiDB-lite"/>
    </source>
</evidence>
<dbReference type="EMBL" id="KL446951">
    <property type="protein sequence ID" value="KEG01642.1"/>
    <property type="molecule type" value="Genomic_DNA"/>
</dbReference>
<feature type="transmembrane region" description="Helical" evidence="2">
    <location>
        <begin position="820"/>
        <end position="840"/>
    </location>
</feature>
<evidence type="ECO:0000256" key="2">
    <source>
        <dbReference type="SAM" id="Phobius"/>
    </source>
</evidence>
<keyword evidence="2" id="KW-0812">Transmembrane</keyword>
<accession>A0A081ID84</accession>
<feature type="compositionally biased region" description="Basic and acidic residues" evidence="1">
    <location>
        <begin position="300"/>
        <end position="309"/>
    </location>
</feature>
<feature type="compositionally biased region" description="Low complexity" evidence="1">
    <location>
        <begin position="651"/>
        <end position="682"/>
    </location>
</feature>
<evidence type="ECO:0008006" key="5">
    <source>
        <dbReference type="Google" id="ProtNLM"/>
    </source>
</evidence>
<dbReference type="InterPro" id="IPR006477">
    <property type="entry name" value="Yir_bir_cir"/>
</dbReference>
<feature type="compositionally biased region" description="Basic and acidic residues" evidence="1">
    <location>
        <begin position="319"/>
        <end position="339"/>
    </location>
</feature>
<feature type="compositionally biased region" description="Pro residues" evidence="1">
    <location>
        <begin position="641"/>
        <end position="650"/>
    </location>
</feature>
<reference evidence="3 4" key="1">
    <citation type="submission" date="2013-02" db="EMBL/GenBank/DDBJ databases">
        <title>The Genome Sequence of Plasmodium vinckei vinckei.</title>
        <authorList>
            <consortium name="The Broad Institute Genome Sequencing Platform"/>
            <consortium name="The Broad Institute Genome Sequencing Center for Infectious Disease"/>
            <person name="Neafsey D."/>
            <person name="Cheeseman I."/>
            <person name="Volkman S."/>
            <person name="Adams J."/>
            <person name="Walker B."/>
            <person name="Young S.K."/>
            <person name="Zeng Q."/>
            <person name="Gargeya S."/>
            <person name="Fitzgerald M."/>
            <person name="Haas B."/>
            <person name="Abouelleil A."/>
            <person name="Alvarado L."/>
            <person name="Arachchi H.M."/>
            <person name="Berlin A.M."/>
            <person name="Chapman S.B."/>
            <person name="Dewar J."/>
            <person name="Goldberg J."/>
            <person name="Griggs A."/>
            <person name="Gujja S."/>
            <person name="Hansen M."/>
            <person name="Howarth C."/>
            <person name="Imamovic A."/>
            <person name="Larimer J."/>
            <person name="McCowan C."/>
            <person name="Murphy C."/>
            <person name="Neiman D."/>
            <person name="Pearson M."/>
            <person name="Priest M."/>
            <person name="Roberts A."/>
            <person name="Saif S."/>
            <person name="Shea T."/>
            <person name="Sisk P."/>
            <person name="Sykes S."/>
            <person name="Wortman J."/>
            <person name="Nusbaum C."/>
            <person name="Birren B."/>
        </authorList>
    </citation>
    <scope>NUCLEOTIDE SEQUENCE [LARGE SCALE GENOMIC DNA]</scope>
    <source>
        <strain evidence="4">vinckei</strain>
    </source>
</reference>